<protein>
    <recommendedName>
        <fullName evidence="2">Myb/SANT-like DNA-binding domain-containing protein</fullName>
    </recommendedName>
</protein>
<dbReference type="EMBL" id="JAEPRD010000128">
    <property type="protein sequence ID" value="KAG2197494.1"/>
    <property type="molecule type" value="Genomic_DNA"/>
</dbReference>
<name>A0A8H7QS19_9FUNG</name>
<feature type="region of interest" description="Disordered" evidence="1">
    <location>
        <begin position="244"/>
        <end position="285"/>
    </location>
</feature>
<evidence type="ECO:0000256" key="1">
    <source>
        <dbReference type="SAM" id="MobiDB-lite"/>
    </source>
</evidence>
<dbReference type="AlphaFoldDB" id="A0A8H7QS19"/>
<evidence type="ECO:0000313" key="4">
    <source>
        <dbReference type="Proteomes" id="UP000603453"/>
    </source>
</evidence>
<evidence type="ECO:0000259" key="2">
    <source>
        <dbReference type="Pfam" id="PF13837"/>
    </source>
</evidence>
<feature type="compositionally biased region" description="Low complexity" evidence="1">
    <location>
        <begin position="260"/>
        <end position="279"/>
    </location>
</feature>
<feature type="compositionally biased region" description="Gly residues" evidence="1">
    <location>
        <begin position="39"/>
        <end position="49"/>
    </location>
</feature>
<dbReference type="Gene3D" id="1.10.10.60">
    <property type="entry name" value="Homeodomain-like"/>
    <property type="match status" value="1"/>
</dbReference>
<feature type="domain" description="Myb/SANT-like DNA-binding" evidence="2">
    <location>
        <begin position="68"/>
        <end position="145"/>
    </location>
</feature>
<reference evidence="3" key="1">
    <citation type="submission" date="2020-12" db="EMBL/GenBank/DDBJ databases">
        <title>Metabolic potential, ecology and presence of endohyphal bacteria is reflected in genomic diversity of Mucoromycotina.</title>
        <authorList>
            <person name="Muszewska A."/>
            <person name="Okrasinska A."/>
            <person name="Steczkiewicz K."/>
            <person name="Drgas O."/>
            <person name="Orlowska M."/>
            <person name="Perlinska-Lenart U."/>
            <person name="Aleksandrzak-Piekarczyk T."/>
            <person name="Szatraj K."/>
            <person name="Zielenkiewicz U."/>
            <person name="Pilsyk S."/>
            <person name="Malc E."/>
            <person name="Mieczkowski P."/>
            <person name="Kruszewska J.S."/>
            <person name="Biernat P."/>
            <person name="Pawlowska J."/>
        </authorList>
    </citation>
    <scope>NUCLEOTIDE SEQUENCE</scope>
    <source>
        <strain evidence="3">WA0000017839</strain>
    </source>
</reference>
<feature type="compositionally biased region" description="Basic residues" evidence="1">
    <location>
        <begin position="25"/>
        <end position="38"/>
    </location>
</feature>
<feature type="region of interest" description="Disordered" evidence="1">
    <location>
        <begin position="1"/>
        <end position="65"/>
    </location>
</feature>
<feature type="compositionally biased region" description="Polar residues" evidence="1">
    <location>
        <begin position="1"/>
        <end position="17"/>
    </location>
</feature>
<keyword evidence="4" id="KW-1185">Reference proteome</keyword>
<dbReference type="Proteomes" id="UP000603453">
    <property type="component" value="Unassembled WGS sequence"/>
</dbReference>
<organism evidence="3 4">
    <name type="scientific">Mucor saturninus</name>
    <dbReference type="NCBI Taxonomy" id="64648"/>
    <lineage>
        <taxon>Eukaryota</taxon>
        <taxon>Fungi</taxon>
        <taxon>Fungi incertae sedis</taxon>
        <taxon>Mucoromycota</taxon>
        <taxon>Mucoromycotina</taxon>
        <taxon>Mucoromycetes</taxon>
        <taxon>Mucorales</taxon>
        <taxon>Mucorineae</taxon>
        <taxon>Mucoraceae</taxon>
        <taxon>Mucor</taxon>
    </lineage>
</organism>
<comment type="caution">
    <text evidence="3">The sequence shown here is derived from an EMBL/GenBank/DDBJ whole genome shotgun (WGS) entry which is preliminary data.</text>
</comment>
<accession>A0A8H7QS19</accession>
<gene>
    <name evidence="3" type="ORF">INT47_003102</name>
</gene>
<sequence length="387" mass="42860">MNNQNNASNPINGQPEINQHEIVKRGRGRGRGNGRGRGGRNGLGWGNQSGGQNEDDQEGSQRFRGAGWGQAETLLLIEKYEKHFEAMNSARSLNKKNDTFDLLASEFHAENAVRAPRTDQQLKSKWSNLLQEFKRNYAIRNSTGQATPAPSIIYDKLYDILKDLPSFFPPVTYSSISGQFRTRIEDVPEDVPEDGVNLEPEVVGGPGQNTANADTADDALPPVDTQPVTANGVRSEDFFAVGEQDQPPTARRRLETHRVSTAAASPPATTTTTTTTPSARTSEPFQPTQVRVASMLPLPSASEQRIENSMLRVLDRVQQTQALERDNHFQSFLQYSRETNAALLARSDRLAELFAESNRETARLVDAILQDMANRNQQGQNNNNSDQ</sequence>
<evidence type="ECO:0000313" key="3">
    <source>
        <dbReference type="EMBL" id="KAG2197494.1"/>
    </source>
</evidence>
<dbReference type="Pfam" id="PF13837">
    <property type="entry name" value="Myb_DNA-bind_4"/>
    <property type="match status" value="1"/>
</dbReference>
<dbReference type="InterPro" id="IPR044822">
    <property type="entry name" value="Myb_DNA-bind_4"/>
</dbReference>
<proteinExistence type="predicted"/>